<gene>
    <name evidence="6" type="ORF">ABIE13_001151</name>
</gene>
<dbReference type="PANTHER" id="PTHR14226">
    <property type="entry name" value="NEUROPATHY TARGET ESTERASE/SWISS CHEESE D.MELANOGASTER"/>
    <property type="match status" value="1"/>
</dbReference>
<dbReference type="Pfam" id="PF01734">
    <property type="entry name" value="Patatin"/>
    <property type="match status" value="1"/>
</dbReference>
<accession>A0ABV2Q4U0</accession>
<sequence length="299" mass="32593">MLEAAAAKSGARPLQRRPRLAVVIGSGGLKCAAGVGMWKVLQREGIRPDLVVGCSGGSLYTAGMALGMDAREAEQRSSRMWNGLFERVHYVSVLRSLLPRRFGFSERVGLVNDRAVSEVLKELFGDASFADTKVPLLIAATDLHTGERVRLASGRLFDAVRASIAMPLLLRPWPLDGRLLIDGGVSDPLPISLAIREGADIILAMGFETPPPERMDSLRGMFRHSIATTVNHLLRSTYAFYSAVHHAEIVPIMPVFEKPVGVSDTHMIPYIIEQGERATLEALPYLRQLKLADASVEGT</sequence>
<reference evidence="6 7" key="1">
    <citation type="submission" date="2024-06" db="EMBL/GenBank/DDBJ databases">
        <title>Sorghum-associated microbial communities from plants grown in Nebraska, USA.</title>
        <authorList>
            <person name="Schachtman D."/>
        </authorList>
    </citation>
    <scope>NUCLEOTIDE SEQUENCE [LARGE SCALE GENOMIC DNA]</scope>
    <source>
        <strain evidence="6 7">2709</strain>
    </source>
</reference>
<evidence type="ECO:0000256" key="3">
    <source>
        <dbReference type="ARBA" id="ARBA00023098"/>
    </source>
</evidence>
<dbReference type="EMBL" id="JBEPSH010000002">
    <property type="protein sequence ID" value="MET4576051.1"/>
    <property type="molecule type" value="Genomic_DNA"/>
</dbReference>
<dbReference type="InterPro" id="IPR002641">
    <property type="entry name" value="PNPLA_dom"/>
</dbReference>
<proteinExistence type="predicted"/>
<dbReference type="InterPro" id="IPR016035">
    <property type="entry name" value="Acyl_Trfase/lysoPLipase"/>
</dbReference>
<evidence type="ECO:0000259" key="5">
    <source>
        <dbReference type="PROSITE" id="PS51635"/>
    </source>
</evidence>
<evidence type="ECO:0000256" key="1">
    <source>
        <dbReference type="ARBA" id="ARBA00022801"/>
    </source>
</evidence>
<dbReference type="InterPro" id="IPR050301">
    <property type="entry name" value="NTE"/>
</dbReference>
<feature type="short sequence motif" description="GXSXG" evidence="4">
    <location>
        <begin position="53"/>
        <end position="57"/>
    </location>
</feature>
<dbReference type="RefSeq" id="WP_354441897.1">
    <property type="nucleotide sequence ID" value="NZ_JBEPSH010000002.1"/>
</dbReference>
<protein>
    <submittedName>
        <fullName evidence="6">NTE family protein</fullName>
    </submittedName>
</protein>
<comment type="caution">
    <text evidence="4">Lacks conserved residue(s) required for the propagation of feature annotation.</text>
</comment>
<keyword evidence="7" id="KW-1185">Reference proteome</keyword>
<evidence type="ECO:0000256" key="4">
    <source>
        <dbReference type="PROSITE-ProRule" id="PRU01161"/>
    </source>
</evidence>
<keyword evidence="3 4" id="KW-0443">Lipid metabolism</keyword>
<dbReference type="Proteomes" id="UP001549320">
    <property type="component" value="Unassembled WGS sequence"/>
</dbReference>
<evidence type="ECO:0000313" key="7">
    <source>
        <dbReference type="Proteomes" id="UP001549320"/>
    </source>
</evidence>
<dbReference type="SUPFAM" id="SSF52151">
    <property type="entry name" value="FabD/lysophospholipase-like"/>
    <property type="match status" value="1"/>
</dbReference>
<feature type="short sequence motif" description="DGA/G" evidence="4">
    <location>
        <begin position="182"/>
        <end position="184"/>
    </location>
</feature>
<evidence type="ECO:0000256" key="2">
    <source>
        <dbReference type="ARBA" id="ARBA00022963"/>
    </source>
</evidence>
<dbReference type="Gene3D" id="3.40.1090.10">
    <property type="entry name" value="Cytosolic phospholipase A2 catalytic domain"/>
    <property type="match status" value="2"/>
</dbReference>
<comment type="caution">
    <text evidence="6">The sequence shown here is derived from an EMBL/GenBank/DDBJ whole genome shotgun (WGS) entry which is preliminary data.</text>
</comment>
<feature type="active site" description="Proton acceptor" evidence="4">
    <location>
        <position position="182"/>
    </location>
</feature>
<keyword evidence="1 4" id="KW-0378">Hydrolase</keyword>
<dbReference type="PANTHER" id="PTHR14226:SF57">
    <property type="entry name" value="BLR7027 PROTEIN"/>
    <property type="match status" value="1"/>
</dbReference>
<feature type="active site" description="Nucleophile" evidence="4">
    <location>
        <position position="55"/>
    </location>
</feature>
<keyword evidence="2 4" id="KW-0442">Lipid degradation</keyword>
<dbReference type="PROSITE" id="PS51635">
    <property type="entry name" value="PNPLA"/>
    <property type="match status" value="1"/>
</dbReference>
<name>A0ABV2Q4U0_9BURK</name>
<organism evidence="6 7">
    <name type="scientific">Ottowia thiooxydans</name>
    <dbReference type="NCBI Taxonomy" id="219182"/>
    <lineage>
        <taxon>Bacteria</taxon>
        <taxon>Pseudomonadati</taxon>
        <taxon>Pseudomonadota</taxon>
        <taxon>Betaproteobacteria</taxon>
        <taxon>Burkholderiales</taxon>
        <taxon>Comamonadaceae</taxon>
        <taxon>Ottowia</taxon>
    </lineage>
</organism>
<evidence type="ECO:0000313" key="6">
    <source>
        <dbReference type="EMBL" id="MET4576051.1"/>
    </source>
</evidence>
<feature type="domain" description="PNPLA" evidence="5">
    <location>
        <begin position="22"/>
        <end position="195"/>
    </location>
</feature>